<evidence type="ECO:0000256" key="1">
    <source>
        <dbReference type="ARBA" id="ARBA00003618"/>
    </source>
</evidence>
<organism evidence="11 12">
    <name type="scientific">Corynebacterium frankenforstense DSM 45800</name>
    <dbReference type="NCBI Taxonomy" id="1437875"/>
    <lineage>
        <taxon>Bacteria</taxon>
        <taxon>Bacillati</taxon>
        <taxon>Actinomycetota</taxon>
        <taxon>Actinomycetes</taxon>
        <taxon>Mycobacteriales</taxon>
        <taxon>Corynebacteriaceae</taxon>
        <taxon>Corynebacterium</taxon>
    </lineage>
</organism>
<gene>
    <name evidence="11" type="ORF">CFRA_06180</name>
</gene>
<dbReference type="KEGG" id="cfk:CFRA_06180"/>
<dbReference type="RefSeq" id="WP_075663887.1">
    <property type="nucleotide sequence ID" value="NZ_CP009247.1"/>
</dbReference>
<keyword evidence="6" id="KW-0067">ATP-binding</keyword>
<evidence type="ECO:0000256" key="4">
    <source>
        <dbReference type="ARBA" id="ARBA00022741"/>
    </source>
</evidence>
<dbReference type="CDD" id="cd03241">
    <property type="entry name" value="ABC_RecN"/>
    <property type="match status" value="1"/>
</dbReference>
<dbReference type="PANTHER" id="PTHR11059:SF0">
    <property type="entry name" value="DNA REPAIR PROTEIN RECN"/>
    <property type="match status" value="1"/>
</dbReference>
<dbReference type="Gene3D" id="3.40.50.300">
    <property type="entry name" value="P-loop containing nucleotide triphosphate hydrolases"/>
    <property type="match status" value="2"/>
</dbReference>
<comment type="similarity">
    <text evidence="2 9">Belongs to the RecN family.</text>
</comment>
<evidence type="ECO:0000256" key="2">
    <source>
        <dbReference type="ARBA" id="ARBA00009441"/>
    </source>
</evidence>
<protein>
    <recommendedName>
        <fullName evidence="3 9">DNA repair protein RecN</fullName>
    </recommendedName>
    <alternativeName>
        <fullName evidence="8 9">Recombination protein N</fullName>
    </alternativeName>
</protein>
<dbReference type="GO" id="GO:0005524">
    <property type="term" value="F:ATP binding"/>
    <property type="evidence" value="ECO:0007669"/>
    <property type="project" value="UniProtKB-KW"/>
</dbReference>
<comment type="function">
    <text evidence="1 9">May be involved in recombinational repair of damaged DNA.</text>
</comment>
<keyword evidence="12" id="KW-1185">Reference proteome</keyword>
<dbReference type="PANTHER" id="PTHR11059">
    <property type="entry name" value="DNA REPAIR PROTEIN RECN"/>
    <property type="match status" value="1"/>
</dbReference>
<dbReference type="SUPFAM" id="SSF52540">
    <property type="entry name" value="P-loop containing nucleoside triphosphate hydrolases"/>
    <property type="match status" value="2"/>
</dbReference>
<evidence type="ECO:0000259" key="10">
    <source>
        <dbReference type="Pfam" id="PF02463"/>
    </source>
</evidence>
<evidence type="ECO:0000256" key="3">
    <source>
        <dbReference type="ARBA" id="ARBA00021315"/>
    </source>
</evidence>
<accession>A0A1L7CST4</accession>
<dbReference type="NCBIfam" id="TIGR00634">
    <property type="entry name" value="recN"/>
    <property type="match status" value="1"/>
</dbReference>
<dbReference type="GO" id="GO:0043590">
    <property type="term" value="C:bacterial nucleoid"/>
    <property type="evidence" value="ECO:0007669"/>
    <property type="project" value="TreeGrafter"/>
</dbReference>
<evidence type="ECO:0000256" key="6">
    <source>
        <dbReference type="ARBA" id="ARBA00022840"/>
    </source>
</evidence>
<dbReference type="InterPro" id="IPR027417">
    <property type="entry name" value="P-loop_NTPase"/>
</dbReference>
<keyword evidence="4" id="KW-0547">Nucleotide-binding</keyword>
<evidence type="ECO:0000256" key="5">
    <source>
        <dbReference type="ARBA" id="ARBA00022763"/>
    </source>
</evidence>
<sequence>MLADITIENLGAIPRAGAEFSPGLTVLTGETGAGKTMVVTGLRLLAGGRADASRIRTGQKRATVEGRFSREGMPGDIAAAADAVVAEAGGRDDENGDWLASRAVSVTADGAGRSRAHLGGRSVPAGTLADFASGVLAIHGQHDQLRLLSADEQLAALDRFDPAIAPLAEAYARAYREHRRLARDLAERTGKRRELAQEVDRLRFALDEIDKVAPEAGEDDELIAQIRRLQDVDALRESASGALGLIDGAEALGGYDDSTAEPAAVALGRAASTLTGSGDEQLAALGRRLAAVTTELSEVSAELGGYLGELDADPEALEHALLRQQELKTLTRKYAPDAAGVLAWRDKAAARLERIDVSSDAVEKLTAAVTAAKKELDDAARALTDARTGAASGLGEAVSAELAGLAMGDARLTVEVRPATPGPRGADEVELMLAPAADAAARPLAQSASGGELSRVMLALEVILAGESGGTTLVFDEVDSGVGGHAAAEIGRRLARLSRSHQVIVVTHLPQVAAYADTHLHVEKATADSSEVTDLTGERRVAELARMLAGLADTDTGRAHAAELLERAQAEVAAMGD</sequence>
<evidence type="ECO:0000256" key="8">
    <source>
        <dbReference type="ARBA" id="ARBA00033408"/>
    </source>
</evidence>
<dbReference type="FunFam" id="3.40.50.300:FF:000356">
    <property type="entry name" value="DNA repair protein RecN"/>
    <property type="match status" value="1"/>
</dbReference>
<dbReference type="GO" id="GO:0009432">
    <property type="term" value="P:SOS response"/>
    <property type="evidence" value="ECO:0007669"/>
    <property type="project" value="TreeGrafter"/>
</dbReference>
<evidence type="ECO:0000313" key="11">
    <source>
        <dbReference type="EMBL" id="APT88904.1"/>
    </source>
</evidence>
<dbReference type="GO" id="GO:0006310">
    <property type="term" value="P:DNA recombination"/>
    <property type="evidence" value="ECO:0007669"/>
    <property type="project" value="InterPro"/>
</dbReference>
<keyword evidence="5 9" id="KW-0227">DNA damage</keyword>
<name>A0A1L7CST4_9CORY</name>
<dbReference type="InterPro" id="IPR003395">
    <property type="entry name" value="RecF/RecN/SMC_N"/>
</dbReference>
<dbReference type="AlphaFoldDB" id="A0A1L7CST4"/>
<reference evidence="11 12" key="1">
    <citation type="submission" date="2014-08" db="EMBL/GenBank/DDBJ databases">
        <title>Complete genome sequence of Corynebacterium frankenforstense ST18(T) (=DSM 45800(T)), isolated from raw cow milk.</title>
        <authorList>
            <person name="Ruckert C."/>
            <person name="Albersmeier A."/>
            <person name="Winkler A."/>
            <person name="Lipski A."/>
            <person name="Kalinowski J."/>
        </authorList>
    </citation>
    <scope>NUCLEOTIDE SEQUENCE [LARGE SCALE GENOMIC DNA]</scope>
    <source>
        <strain evidence="11 12">ST18</strain>
    </source>
</reference>
<feature type="domain" description="RecF/RecN/SMC N-terminal" evidence="10">
    <location>
        <begin position="2"/>
        <end position="526"/>
    </location>
</feature>
<evidence type="ECO:0000256" key="9">
    <source>
        <dbReference type="PIRNR" id="PIRNR003128"/>
    </source>
</evidence>
<dbReference type="EMBL" id="CP009247">
    <property type="protein sequence ID" value="APT88904.1"/>
    <property type="molecule type" value="Genomic_DNA"/>
</dbReference>
<keyword evidence="7 9" id="KW-0234">DNA repair</keyword>
<evidence type="ECO:0000313" key="12">
    <source>
        <dbReference type="Proteomes" id="UP000185434"/>
    </source>
</evidence>
<dbReference type="InterPro" id="IPR004604">
    <property type="entry name" value="DNA_recomb/repair_RecN"/>
</dbReference>
<evidence type="ECO:0000256" key="7">
    <source>
        <dbReference type="ARBA" id="ARBA00023204"/>
    </source>
</evidence>
<dbReference type="STRING" id="1437875.CFRA_06180"/>
<dbReference type="Pfam" id="PF02463">
    <property type="entry name" value="SMC_N"/>
    <property type="match status" value="1"/>
</dbReference>
<dbReference type="GO" id="GO:0006281">
    <property type="term" value="P:DNA repair"/>
    <property type="evidence" value="ECO:0007669"/>
    <property type="project" value="UniProtKB-KW"/>
</dbReference>
<dbReference type="Proteomes" id="UP000185434">
    <property type="component" value="Chromosome"/>
</dbReference>
<proteinExistence type="inferred from homology"/>
<dbReference type="OrthoDB" id="9806954at2"/>
<dbReference type="PIRSF" id="PIRSF003128">
    <property type="entry name" value="RecN"/>
    <property type="match status" value="1"/>
</dbReference>